<sequence length="83" mass="9105">MTDDTTPRLPADKEELRTLIAAKIEVDAAEIADGEDLIEWGLDSVTIMGLANTWRRAGADVDEKVLLRTVTVDGWWQLLAPAA</sequence>
<dbReference type="EMBL" id="JBHLUD010000015">
    <property type="protein sequence ID" value="MFC0548236.1"/>
    <property type="molecule type" value="Genomic_DNA"/>
</dbReference>
<reference evidence="2 3" key="1">
    <citation type="submission" date="2024-09" db="EMBL/GenBank/DDBJ databases">
        <authorList>
            <person name="Sun Q."/>
            <person name="Mori K."/>
        </authorList>
    </citation>
    <scope>NUCLEOTIDE SEQUENCE [LARGE SCALE GENOMIC DNA]</scope>
    <source>
        <strain evidence="2 3">TBRC 1432</strain>
    </source>
</reference>
<proteinExistence type="predicted"/>
<evidence type="ECO:0000259" key="1">
    <source>
        <dbReference type="Pfam" id="PF00550"/>
    </source>
</evidence>
<dbReference type="InterPro" id="IPR036736">
    <property type="entry name" value="ACP-like_sf"/>
</dbReference>
<gene>
    <name evidence="2" type="ORF">ACFFH7_42480</name>
</gene>
<feature type="domain" description="Carrier" evidence="1">
    <location>
        <begin position="14"/>
        <end position="73"/>
    </location>
</feature>
<dbReference type="Proteomes" id="UP001589810">
    <property type="component" value="Unassembled WGS sequence"/>
</dbReference>
<dbReference type="SUPFAM" id="SSF47336">
    <property type="entry name" value="ACP-like"/>
    <property type="match status" value="1"/>
</dbReference>
<evidence type="ECO:0000313" key="3">
    <source>
        <dbReference type="Proteomes" id="UP001589810"/>
    </source>
</evidence>
<keyword evidence="3" id="KW-1185">Reference proteome</keyword>
<accession>A0ABV6N8D7</accession>
<dbReference type="InterPro" id="IPR009081">
    <property type="entry name" value="PP-bd_ACP"/>
</dbReference>
<comment type="caution">
    <text evidence="2">The sequence shown here is derived from an EMBL/GenBank/DDBJ whole genome shotgun (WGS) entry which is preliminary data.</text>
</comment>
<organism evidence="2 3">
    <name type="scientific">Kutzneria chonburiensis</name>
    <dbReference type="NCBI Taxonomy" id="1483604"/>
    <lineage>
        <taxon>Bacteria</taxon>
        <taxon>Bacillati</taxon>
        <taxon>Actinomycetota</taxon>
        <taxon>Actinomycetes</taxon>
        <taxon>Pseudonocardiales</taxon>
        <taxon>Pseudonocardiaceae</taxon>
        <taxon>Kutzneria</taxon>
    </lineage>
</organism>
<dbReference type="RefSeq" id="WP_273937927.1">
    <property type="nucleotide sequence ID" value="NZ_CP097263.1"/>
</dbReference>
<protein>
    <submittedName>
        <fullName evidence="2">Phosphopantetheine-binding protein</fullName>
    </submittedName>
</protein>
<name>A0ABV6N8D7_9PSEU</name>
<dbReference type="Gene3D" id="1.10.1200.10">
    <property type="entry name" value="ACP-like"/>
    <property type="match status" value="1"/>
</dbReference>
<dbReference type="Pfam" id="PF00550">
    <property type="entry name" value="PP-binding"/>
    <property type="match status" value="1"/>
</dbReference>
<evidence type="ECO:0000313" key="2">
    <source>
        <dbReference type="EMBL" id="MFC0548236.1"/>
    </source>
</evidence>